<proteinExistence type="inferred from homology"/>
<dbReference type="InterPro" id="IPR003362">
    <property type="entry name" value="Bact_transf"/>
</dbReference>
<keyword evidence="6 7" id="KW-0472">Membrane</keyword>
<dbReference type="PANTHER" id="PTHR30576:SF21">
    <property type="entry name" value="UDP-GLUCOSE:UNDECAPRENYL-PHOSPHATE GLUCOSE-1-PHOSPHATE TRANSFERASE"/>
    <property type="match status" value="1"/>
</dbReference>
<evidence type="ECO:0000256" key="2">
    <source>
        <dbReference type="ARBA" id="ARBA00006464"/>
    </source>
</evidence>
<comment type="caution">
    <text evidence="9">The sequence shown here is derived from an EMBL/GenBank/DDBJ whole genome shotgun (WGS) entry which is preliminary data.</text>
</comment>
<dbReference type="RefSeq" id="WP_345340202.1">
    <property type="nucleotide sequence ID" value="NZ_BAABLI010000014.1"/>
</dbReference>
<dbReference type="Proteomes" id="UP001597380">
    <property type="component" value="Unassembled WGS sequence"/>
</dbReference>
<feature type="domain" description="Bacterial sugar transferase" evidence="8">
    <location>
        <begin position="278"/>
        <end position="460"/>
    </location>
</feature>
<dbReference type="Gene3D" id="3.40.50.720">
    <property type="entry name" value="NAD(P)-binding Rossmann-like Domain"/>
    <property type="match status" value="1"/>
</dbReference>
<dbReference type="InterPro" id="IPR017473">
    <property type="entry name" value="Undecaprenyl-P_gluc_Ptfrase"/>
</dbReference>
<evidence type="ECO:0000256" key="6">
    <source>
        <dbReference type="ARBA" id="ARBA00023136"/>
    </source>
</evidence>
<dbReference type="InterPro" id="IPR036291">
    <property type="entry name" value="NAD(P)-bd_dom_sf"/>
</dbReference>
<evidence type="ECO:0000256" key="3">
    <source>
        <dbReference type="ARBA" id="ARBA00022679"/>
    </source>
</evidence>
<dbReference type="SUPFAM" id="SSF51735">
    <property type="entry name" value="NAD(P)-binding Rossmann-fold domains"/>
    <property type="match status" value="1"/>
</dbReference>
<reference evidence="10" key="1">
    <citation type="journal article" date="2019" name="Int. J. Syst. Evol. Microbiol.">
        <title>The Global Catalogue of Microorganisms (GCM) 10K type strain sequencing project: providing services to taxonomists for standard genome sequencing and annotation.</title>
        <authorList>
            <consortium name="The Broad Institute Genomics Platform"/>
            <consortium name="The Broad Institute Genome Sequencing Center for Infectious Disease"/>
            <person name="Wu L."/>
            <person name="Ma J."/>
        </authorList>
    </citation>
    <scope>NUCLEOTIDE SEQUENCE [LARGE SCALE GENOMIC DNA]</scope>
    <source>
        <strain evidence="10">CGMCC 1.10992</strain>
    </source>
</reference>
<organism evidence="9 10">
    <name type="scientific">Corallincola platygyrae</name>
    <dbReference type="NCBI Taxonomy" id="1193278"/>
    <lineage>
        <taxon>Bacteria</taxon>
        <taxon>Pseudomonadati</taxon>
        <taxon>Pseudomonadota</taxon>
        <taxon>Gammaproteobacteria</taxon>
        <taxon>Alteromonadales</taxon>
        <taxon>Psychromonadaceae</taxon>
        <taxon>Corallincola</taxon>
    </lineage>
</organism>
<feature type="transmembrane region" description="Helical" evidence="7">
    <location>
        <begin position="21"/>
        <end position="41"/>
    </location>
</feature>
<evidence type="ECO:0000256" key="7">
    <source>
        <dbReference type="SAM" id="Phobius"/>
    </source>
</evidence>
<sequence length="468" mass="53548">MTRDNQGFIRSHQNQFSTLYRFFDLLIIIGSFLLTCKSMNLSLTSTYLLLAVIAAIMFMLVAESMELYRSWRFSSGKELLTTVSFSWGIVLLFGMIGLFFFESNLGLPKNAFAAWAIFCWLVLCVWRLWYRQVLFFMREQGHNTRTVAIIGMTDSGVALASEIEKNPQQGIRLVGVFDDRDVQRFEATERGRLKGNIEDAISMARNNEIDLLYVAMPLKAEDRIFEILERCGDTTVDVHIIPNLFIYKMLHARWHSVGDVQTLSVFDSPMSGFSAWLKRMEDLVLASVILTLIAIPMLAIAIGVKLSSKGPVFFKQDRYGLDGSRIRVWKFRSMRTMDNGTVVKQATKGDPRITPFGAFLRKTSLDELPQFINVLQGSMSIVGPRPHAVSHNEEYRSLISGYMLRHKVKPGITGWAQINGWRGETDTLDKMQRRVEFDLAYIRNWSIWLDIKIVFLTLFKGFVGNNAY</sequence>
<protein>
    <submittedName>
        <fullName evidence="9">Undecaprenyl-phosphate glucose phosphotransferase</fullName>
        <ecNumber evidence="9">2.7.8.31</ecNumber>
    </submittedName>
</protein>
<dbReference type="EMBL" id="JBHUHT010000009">
    <property type="protein sequence ID" value="MFD2095728.1"/>
    <property type="molecule type" value="Genomic_DNA"/>
</dbReference>
<comment type="similarity">
    <text evidence="2">Belongs to the bacterial sugar transferase family.</text>
</comment>
<feature type="transmembrane region" description="Helical" evidence="7">
    <location>
        <begin position="47"/>
        <end position="67"/>
    </location>
</feature>
<feature type="transmembrane region" description="Helical" evidence="7">
    <location>
        <begin position="79"/>
        <end position="100"/>
    </location>
</feature>
<evidence type="ECO:0000259" key="8">
    <source>
        <dbReference type="Pfam" id="PF02397"/>
    </source>
</evidence>
<dbReference type="PANTHER" id="PTHR30576">
    <property type="entry name" value="COLANIC BIOSYNTHESIS UDP-GLUCOSE LIPID CARRIER TRANSFERASE"/>
    <property type="match status" value="1"/>
</dbReference>
<dbReference type="NCBIfam" id="TIGR03023">
    <property type="entry name" value="WcaJ_sugtrans"/>
    <property type="match status" value="1"/>
</dbReference>
<keyword evidence="5 7" id="KW-1133">Transmembrane helix</keyword>
<dbReference type="InterPro" id="IPR017475">
    <property type="entry name" value="EPS_sugar_tfrase"/>
</dbReference>
<keyword evidence="3 9" id="KW-0808">Transferase</keyword>
<evidence type="ECO:0000256" key="5">
    <source>
        <dbReference type="ARBA" id="ARBA00022989"/>
    </source>
</evidence>
<evidence type="ECO:0000256" key="4">
    <source>
        <dbReference type="ARBA" id="ARBA00022692"/>
    </source>
</evidence>
<evidence type="ECO:0000313" key="10">
    <source>
        <dbReference type="Proteomes" id="UP001597380"/>
    </source>
</evidence>
<dbReference type="GO" id="GO:0089702">
    <property type="term" value="F:undecaprenyl-phosphate glucose phosphotransferase activity"/>
    <property type="evidence" value="ECO:0007669"/>
    <property type="project" value="UniProtKB-EC"/>
</dbReference>
<keyword evidence="10" id="KW-1185">Reference proteome</keyword>
<evidence type="ECO:0000313" key="9">
    <source>
        <dbReference type="EMBL" id="MFD2095728.1"/>
    </source>
</evidence>
<evidence type="ECO:0000256" key="1">
    <source>
        <dbReference type="ARBA" id="ARBA00004141"/>
    </source>
</evidence>
<feature type="transmembrane region" description="Helical" evidence="7">
    <location>
        <begin position="283"/>
        <end position="304"/>
    </location>
</feature>
<accession>A0ABW4XN30</accession>
<comment type="subcellular location">
    <subcellularLocation>
        <location evidence="1">Membrane</location>
        <topology evidence="1">Multi-pass membrane protein</topology>
    </subcellularLocation>
</comment>
<dbReference type="Pfam" id="PF02397">
    <property type="entry name" value="Bac_transf"/>
    <property type="match status" value="1"/>
</dbReference>
<dbReference type="NCBIfam" id="TIGR03025">
    <property type="entry name" value="EPS_sugtrans"/>
    <property type="match status" value="1"/>
</dbReference>
<name>A0ABW4XN30_9GAMM</name>
<dbReference type="Pfam" id="PF13727">
    <property type="entry name" value="CoA_binding_3"/>
    <property type="match status" value="1"/>
</dbReference>
<keyword evidence="4 7" id="KW-0812">Transmembrane</keyword>
<dbReference type="EC" id="2.7.8.31" evidence="9"/>
<feature type="transmembrane region" description="Helical" evidence="7">
    <location>
        <begin position="112"/>
        <end position="130"/>
    </location>
</feature>
<gene>
    <name evidence="9" type="ORF">ACFSJ3_07005</name>
</gene>